<reference evidence="4 5" key="1">
    <citation type="submission" date="2016-01" db="EMBL/GenBank/DDBJ databases">
        <authorList>
            <person name="Oliw E.H."/>
        </authorList>
    </citation>
    <scope>NUCLEOTIDE SEQUENCE [LARGE SCALE GENOMIC DNA]</scope>
    <source>
        <strain evidence="4 5">DY10</strain>
    </source>
</reference>
<keyword evidence="1 2" id="KW-0732">Signal</keyword>
<feature type="signal peptide" evidence="2">
    <location>
        <begin position="1"/>
        <end position="20"/>
    </location>
</feature>
<dbReference type="InterPro" id="IPR028974">
    <property type="entry name" value="TSP_type-3_rpt"/>
</dbReference>
<dbReference type="Proteomes" id="UP000187941">
    <property type="component" value="Chromosome"/>
</dbReference>
<evidence type="ECO:0000256" key="2">
    <source>
        <dbReference type="SAM" id="SignalP"/>
    </source>
</evidence>
<evidence type="ECO:0000256" key="1">
    <source>
        <dbReference type="ARBA" id="ARBA00022729"/>
    </source>
</evidence>
<protein>
    <recommendedName>
        <fullName evidence="3">DUF5723 domain-containing protein</fullName>
    </recommendedName>
</protein>
<dbReference type="Pfam" id="PF02412">
    <property type="entry name" value="TSP_3"/>
    <property type="match status" value="4"/>
</dbReference>
<dbReference type="SUPFAM" id="SSF103647">
    <property type="entry name" value="TSP type-3 repeat"/>
    <property type="match status" value="1"/>
</dbReference>
<name>A0A1P9WXX9_9BACT</name>
<accession>A0A1P9WXX9</accession>
<proteinExistence type="predicted"/>
<gene>
    <name evidence="4" type="ORF">AWR27_13335</name>
</gene>
<dbReference type="STRING" id="1178516.AWR27_13335"/>
<dbReference type="Gene3D" id="4.10.1080.10">
    <property type="entry name" value="TSP type-3 repeat"/>
    <property type="match status" value="1"/>
</dbReference>
<feature type="domain" description="DUF5723" evidence="3">
    <location>
        <begin position="93"/>
        <end position="419"/>
    </location>
</feature>
<dbReference type="KEGG" id="smon:AWR27_13335"/>
<feature type="chain" id="PRO_5012930377" description="DUF5723 domain-containing protein" evidence="2">
    <location>
        <begin position="21"/>
        <end position="693"/>
    </location>
</feature>
<dbReference type="InterPro" id="IPR043781">
    <property type="entry name" value="DUF5723"/>
</dbReference>
<dbReference type="RefSeq" id="WP_077131637.1">
    <property type="nucleotide sequence ID" value="NZ_CP014263.1"/>
</dbReference>
<dbReference type="GO" id="GO:0005509">
    <property type="term" value="F:calcium ion binding"/>
    <property type="evidence" value="ECO:0007669"/>
    <property type="project" value="InterPro"/>
</dbReference>
<sequence length="693" mass="74056">MTLRLLVLSGCLLLAAGVRAQRMTAAQLSNFAGINGLYLNPSSIADSRWGTHINLTTVSMQANAQPRLPASIVPFAEAGLKLRGQEMALKAIDLRGPGLMVQLRGSQAFAITTRYRADVNLAGNYDLINWFRGDKTPLPNTTRSEQINADAFGEIAVSYAMPVLNWQQHFVKAGGTVKYLRGLHSSSLSVDGQFGAPAGQLSYSIDRLQTTYSDLTTLSDLTFGDALAGQVPGNGTGFDLGFTYEFRPQADSYRYTMDGKTLSDVTVNKYRVRLGVSLLDIGTIRYQNASNWSVPARTGTLQQSAVQPPARPWQIRDAIAQSLGIVPEGSVGDLNVALPRTLSVQADVALTNGWFVGAAWWKPSQPLASAQHRSALLSFGPRYESKDTELSLTGNYWQTLGKFSVGAHLRAGIFTVGTDNIVGFFSDNGLTAHVFAGITLPFGAKRPRDTDGDYVSNKVDRCPDVAGVWAFRGCPDTDADGIEDKNDNCPQDAGPTATNGCPDADNDGIFDKNDACPNQSGSTRFSGCPDTDADNIPDKDDECPTVAGMPALGGCPDADADGLRDSQDACPNEAGLKELDGCALKAIATPAVATSAVPALSATETALLEQLNRSFLRGPMADETALAGLKTYLESTPGRLLSFEFSGSNQEQLVRVATLFKDELATYFGNTDRFRFTVVPKAGQAAGIRVSVQ</sequence>
<dbReference type="InterPro" id="IPR003367">
    <property type="entry name" value="Thrombospondin_3-like_rpt"/>
</dbReference>
<dbReference type="EMBL" id="CP014263">
    <property type="protein sequence ID" value="AQG80213.1"/>
    <property type="molecule type" value="Genomic_DNA"/>
</dbReference>
<evidence type="ECO:0000259" key="3">
    <source>
        <dbReference type="Pfam" id="PF18990"/>
    </source>
</evidence>
<keyword evidence="5" id="KW-1185">Reference proteome</keyword>
<dbReference type="GO" id="GO:0007155">
    <property type="term" value="P:cell adhesion"/>
    <property type="evidence" value="ECO:0007669"/>
    <property type="project" value="InterPro"/>
</dbReference>
<dbReference type="Pfam" id="PF18990">
    <property type="entry name" value="DUF5723"/>
    <property type="match status" value="1"/>
</dbReference>
<dbReference type="AlphaFoldDB" id="A0A1P9WXX9"/>
<organism evidence="4 5">
    <name type="scientific">Spirosoma montaniterrae</name>
    <dbReference type="NCBI Taxonomy" id="1178516"/>
    <lineage>
        <taxon>Bacteria</taxon>
        <taxon>Pseudomonadati</taxon>
        <taxon>Bacteroidota</taxon>
        <taxon>Cytophagia</taxon>
        <taxon>Cytophagales</taxon>
        <taxon>Cytophagaceae</taxon>
        <taxon>Spirosoma</taxon>
    </lineage>
</organism>
<evidence type="ECO:0000313" key="5">
    <source>
        <dbReference type="Proteomes" id="UP000187941"/>
    </source>
</evidence>
<evidence type="ECO:0000313" key="4">
    <source>
        <dbReference type="EMBL" id="AQG80213.1"/>
    </source>
</evidence>